<keyword evidence="2" id="KW-0812">Transmembrane</keyword>
<keyword evidence="2" id="KW-1133">Transmembrane helix</keyword>
<reference evidence="4 5" key="1">
    <citation type="submission" date="2014-07" db="EMBL/GenBank/DDBJ databases">
        <title>Draft Genome Sequence of Gephyronic Acid Producer, Cystobacter violaceus Strain Cb vi76.</title>
        <authorList>
            <person name="Stevens D.C."/>
            <person name="Young J."/>
            <person name="Carmichael R."/>
            <person name="Tan J."/>
            <person name="Taylor R.E."/>
        </authorList>
    </citation>
    <scope>NUCLEOTIDE SEQUENCE [LARGE SCALE GENOMIC DNA]</scope>
    <source>
        <strain evidence="4 5">Cb vi76</strain>
    </source>
</reference>
<evidence type="ECO:0000256" key="1">
    <source>
        <dbReference type="SAM" id="MobiDB-lite"/>
    </source>
</evidence>
<gene>
    <name evidence="4" type="ORF">Q664_29020</name>
</gene>
<evidence type="ECO:0000313" key="5">
    <source>
        <dbReference type="Proteomes" id="UP000028547"/>
    </source>
</evidence>
<feature type="transmembrane region" description="Helical" evidence="2">
    <location>
        <begin position="223"/>
        <end position="244"/>
    </location>
</feature>
<dbReference type="RefSeq" id="WP_043402604.1">
    <property type="nucleotide sequence ID" value="NZ_JPMI01000214.1"/>
</dbReference>
<feature type="signal peptide" evidence="3">
    <location>
        <begin position="1"/>
        <end position="20"/>
    </location>
</feature>
<evidence type="ECO:0000313" key="4">
    <source>
        <dbReference type="EMBL" id="KFA90365.1"/>
    </source>
</evidence>
<organism evidence="4 5">
    <name type="scientific">Archangium violaceum Cb vi76</name>
    <dbReference type="NCBI Taxonomy" id="1406225"/>
    <lineage>
        <taxon>Bacteria</taxon>
        <taxon>Pseudomonadati</taxon>
        <taxon>Myxococcota</taxon>
        <taxon>Myxococcia</taxon>
        <taxon>Myxococcales</taxon>
        <taxon>Cystobacterineae</taxon>
        <taxon>Archangiaceae</taxon>
        <taxon>Archangium</taxon>
    </lineage>
</organism>
<evidence type="ECO:0000256" key="2">
    <source>
        <dbReference type="SAM" id="Phobius"/>
    </source>
</evidence>
<evidence type="ECO:0008006" key="6">
    <source>
        <dbReference type="Google" id="ProtNLM"/>
    </source>
</evidence>
<dbReference type="EMBL" id="JPMI01000214">
    <property type="protein sequence ID" value="KFA90365.1"/>
    <property type="molecule type" value="Genomic_DNA"/>
</dbReference>
<dbReference type="InterPro" id="IPR011990">
    <property type="entry name" value="TPR-like_helical_dom_sf"/>
</dbReference>
<keyword evidence="3" id="KW-0732">Signal</keyword>
<comment type="caution">
    <text evidence="4">The sequence shown here is derived from an EMBL/GenBank/DDBJ whole genome shotgun (WGS) entry which is preliminary data.</text>
</comment>
<name>A0A084SPI0_9BACT</name>
<evidence type="ECO:0000256" key="3">
    <source>
        <dbReference type="SAM" id="SignalP"/>
    </source>
</evidence>
<proteinExistence type="predicted"/>
<accession>A0A084SPI0</accession>
<feature type="chain" id="PRO_5001781532" description="Tetratricopeptide repeat protein" evidence="3">
    <location>
        <begin position="21"/>
        <end position="272"/>
    </location>
</feature>
<keyword evidence="2" id="KW-0472">Membrane</keyword>
<sequence>MRLVLVLLAALVLAPAPSHAQRGGSRNPRELIKQAERLYDQKKYLEAAALLEKANESLNDTRIIYNIARAYDQAGKETEAISYYEKYLTDGEDAQLRKRSRLSLDRLRLQKEKEEKAAAAAEAERKRMRAEAEEAQKRAEAERAEARRTDEANQQRLKVAYEDAQASRKRMQVTSIALGGVALAGVGVGAFFGVQANGSRTTFNSATELDQKLAAKNATRSSALIADIGFGVGLVGAVAAVLLYPKEPVKKPGKVRLTSAPRGTGAGVEVSF</sequence>
<protein>
    <recommendedName>
        <fullName evidence="6">Tetratricopeptide repeat protein</fullName>
    </recommendedName>
</protein>
<dbReference type="Proteomes" id="UP000028547">
    <property type="component" value="Unassembled WGS sequence"/>
</dbReference>
<feature type="region of interest" description="Disordered" evidence="1">
    <location>
        <begin position="113"/>
        <end position="153"/>
    </location>
</feature>
<dbReference type="Gene3D" id="1.25.40.10">
    <property type="entry name" value="Tetratricopeptide repeat domain"/>
    <property type="match status" value="1"/>
</dbReference>
<dbReference type="AlphaFoldDB" id="A0A084SPI0"/>
<dbReference type="SUPFAM" id="SSF48452">
    <property type="entry name" value="TPR-like"/>
    <property type="match status" value="1"/>
</dbReference>